<dbReference type="Pfam" id="PF25821">
    <property type="entry name" value="DUF7950"/>
    <property type="match status" value="1"/>
</dbReference>
<keyword evidence="4" id="KW-1185">Reference proteome</keyword>
<proteinExistence type="predicted"/>
<reference evidence="3" key="1">
    <citation type="submission" date="2023-05" db="EMBL/GenBank/DDBJ databases">
        <title>Genome and transcriptome analyses reveal genes involved in the formation of fine ridges on petal epidermal cells in Hibiscus trionum.</title>
        <authorList>
            <person name="Koshimizu S."/>
            <person name="Masuda S."/>
            <person name="Ishii T."/>
            <person name="Shirasu K."/>
            <person name="Hoshino A."/>
            <person name="Arita M."/>
        </authorList>
    </citation>
    <scope>NUCLEOTIDE SEQUENCE</scope>
    <source>
        <strain evidence="3">Hamamatsu line</strain>
    </source>
</reference>
<dbReference type="Proteomes" id="UP001165190">
    <property type="component" value="Unassembled WGS sequence"/>
</dbReference>
<protein>
    <submittedName>
        <fullName evidence="3">DIG-like 4</fullName>
    </submittedName>
</protein>
<dbReference type="AlphaFoldDB" id="A0A9W7IYM7"/>
<dbReference type="EMBL" id="BSYR01000038">
    <property type="protein sequence ID" value="GMJ04335.1"/>
    <property type="molecule type" value="Genomic_DNA"/>
</dbReference>
<organism evidence="3 4">
    <name type="scientific">Hibiscus trionum</name>
    <name type="common">Flower of an hour</name>
    <dbReference type="NCBI Taxonomy" id="183268"/>
    <lineage>
        <taxon>Eukaryota</taxon>
        <taxon>Viridiplantae</taxon>
        <taxon>Streptophyta</taxon>
        <taxon>Embryophyta</taxon>
        <taxon>Tracheophyta</taxon>
        <taxon>Spermatophyta</taxon>
        <taxon>Magnoliopsida</taxon>
        <taxon>eudicotyledons</taxon>
        <taxon>Gunneridae</taxon>
        <taxon>Pentapetalae</taxon>
        <taxon>rosids</taxon>
        <taxon>malvids</taxon>
        <taxon>Malvales</taxon>
        <taxon>Malvaceae</taxon>
        <taxon>Malvoideae</taxon>
        <taxon>Hibiscus</taxon>
    </lineage>
</organism>
<gene>
    <name evidence="3" type="ORF">HRI_004102700</name>
</gene>
<dbReference type="InterPro" id="IPR057710">
    <property type="entry name" value="DUF7950"/>
</dbReference>
<dbReference type="OrthoDB" id="1898295at2759"/>
<evidence type="ECO:0000259" key="2">
    <source>
        <dbReference type="Pfam" id="PF25821"/>
    </source>
</evidence>
<sequence>MNGFEKMWSRVGYTGGAQGKTMINPIMLRFRPIAPKPVSGESGSDGARVDNKNLLLCKPRAKRKYVRVKKNNIRRKKRSSSESDPLVHNEASKNPENIVTLQLLPDKTEGNGSVNNQNGRGLEENQDPLYLSNLNININININNRWFDRMGVVEEPDRTALMSQRRKETAVESWVTVESVTGSCMGVKELGGTDVERIKNLEADTCPGFISDGLHMVQWVNGAYKRLLMVVVGEANDGEPPSPPPEIKVWLVLKQELPRFCTAFSCKVRLQYMWQKEKVSRMLPCDVWKMDGGGGGGFAWRLDVEAALSLGR</sequence>
<feature type="compositionally biased region" description="Basic and acidic residues" evidence="1">
    <location>
        <begin position="79"/>
        <end position="93"/>
    </location>
</feature>
<feature type="compositionally biased region" description="Basic residues" evidence="1">
    <location>
        <begin position="68"/>
        <end position="78"/>
    </location>
</feature>
<evidence type="ECO:0000313" key="4">
    <source>
        <dbReference type="Proteomes" id="UP001165190"/>
    </source>
</evidence>
<dbReference type="PANTHER" id="PTHR33595">
    <property type="entry name" value="VON WILLEBRAND FACTOR A DOMAIN PROTEIN"/>
    <property type="match status" value="1"/>
</dbReference>
<dbReference type="PANTHER" id="PTHR33595:SF10">
    <property type="match status" value="1"/>
</dbReference>
<name>A0A9W7IYM7_HIBTR</name>
<feature type="domain" description="DUF7950" evidence="2">
    <location>
        <begin position="171"/>
        <end position="309"/>
    </location>
</feature>
<accession>A0A9W7IYM7</accession>
<evidence type="ECO:0000256" key="1">
    <source>
        <dbReference type="SAM" id="MobiDB-lite"/>
    </source>
</evidence>
<comment type="caution">
    <text evidence="3">The sequence shown here is derived from an EMBL/GenBank/DDBJ whole genome shotgun (WGS) entry which is preliminary data.</text>
</comment>
<evidence type="ECO:0000313" key="3">
    <source>
        <dbReference type="EMBL" id="GMJ04335.1"/>
    </source>
</evidence>
<feature type="region of interest" description="Disordered" evidence="1">
    <location>
        <begin position="68"/>
        <end position="98"/>
    </location>
</feature>